<evidence type="ECO:0000313" key="2">
    <source>
        <dbReference type="EMBL" id="KKK79027.1"/>
    </source>
</evidence>
<evidence type="ECO:0000256" key="1">
    <source>
        <dbReference type="SAM" id="Coils"/>
    </source>
</evidence>
<dbReference type="EMBL" id="LAZR01054216">
    <property type="protein sequence ID" value="KKK79027.1"/>
    <property type="molecule type" value="Genomic_DNA"/>
</dbReference>
<sequence length="110" mass="12447">MEDIISEVLLTEKRVEEILQKARSGAADIKLRTEKEVSQKIAEARNKAQEITQSSVEKARLEAENTRNNRIKEVDIKNTEIISKNRAGIEKLVLEIVKMIIQTGCEEGTL</sequence>
<organism evidence="2">
    <name type="scientific">marine sediment metagenome</name>
    <dbReference type="NCBI Taxonomy" id="412755"/>
    <lineage>
        <taxon>unclassified sequences</taxon>
        <taxon>metagenomes</taxon>
        <taxon>ecological metagenomes</taxon>
    </lineage>
</organism>
<evidence type="ECO:0008006" key="3">
    <source>
        <dbReference type="Google" id="ProtNLM"/>
    </source>
</evidence>
<gene>
    <name evidence="2" type="ORF">LCGC14_2837630</name>
</gene>
<keyword evidence="1" id="KW-0175">Coiled coil</keyword>
<comment type="caution">
    <text evidence="2">The sequence shown here is derived from an EMBL/GenBank/DDBJ whole genome shotgun (WGS) entry which is preliminary data.</text>
</comment>
<feature type="non-terminal residue" evidence="2">
    <location>
        <position position="1"/>
    </location>
</feature>
<reference evidence="2" key="1">
    <citation type="journal article" date="2015" name="Nature">
        <title>Complex archaea that bridge the gap between prokaryotes and eukaryotes.</title>
        <authorList>
            <person name="Spang A."/>
            <person name="Saw J.H."/>
            <person name="Jorgensen S.L."/>
            <person name="Zaremba-Niedzwiedzka K."/>
            <person name="Martijn J."/>
            <person name="Lind A.E."/>
            <person name="van Eijk R."/>
            <person name="Schleper C."/>
            <person name="Guy L."/>
            <person name="Ettema T.J."/>
        </authorList>
    </citation>
    <scope>NUCLEOTIDE SEQUENCE</scope>
</reference>
<protein>
    <recommendedName>
        <fullName evidence="3">V-type ATP synthase subunit H</fullName>
    </recommendedName>
</protein>
<accession>A0A0F8YC48</accession>
<proteinExistence type="predicted"/>
<dbReference type="AlphaFoldDB" id="A0A0F8YC48"/>
<name>A0A0F8YC48_9ZZZZ</name>
<feature type="coiled-coil region" evidence="1">
    <location>
        <begin position="34"/>
        <end position="64"/>
    </location>
</feature>